<accession>A0ABN3I9P4</accession>
<organism evidence="1 2">
    <name type="scientific">Actinomadura vinacea</name>
    <dbReference type="NCBI Taxonomy" id="115336"/>
    <lineage>
        <taxon>Bacteria</taxon>
        <taxon>Bacillati</taxon>
        <taxon>Actinomycetota</taxon>
        <taxon>Actinomycetes</taxon>
        <taxon>Streptosporangiales</taxon>
        <taxon>Thermomonosporaceae</taxon>
        <taxon>Actinomadura</taxon>
    </lineage>
</organism>
<dbReference type="Proteomes" id="UP001501231">
    <property type="component" value="Unassembled WGS sequence"/>
</dbReference>
<keyword evidence="2" id="KW-1185">Reference proteome</keyword>
<reference evidence="1 2" key="1">
    <citation type="journal article" date="2019" name="Int. J. Syst. Evol. Microbiol.">
        <title>The Global Catalogue of Microorganisms (GCM) 10K type strain sequencing project: providing services to taxonomists for standard genome sequencing and annotation.</title>
        <authorList>
            <consortium name="The Broad Institute Genomics Platform"/>
            <consortium name="The Broad Institute Genome Sequencing Center for Infectious Disease"/>
            <person name="Wu L."/>
            <person name="Ma J."/>
        </authorList>
    </citation>
    <scope>NUCLEOTIDE SEQUENCE [LARGE SCALE GENOMIC DNA]</scope>
    <source>
        <strain evidence="1 2">JCM 3325</strain>
    </source>
</reference>
<dbReference type="EMBL" id="BAAARW010000001">
    <property type="protein sequence ID" value="GAA2398415.1"/>
    <property type="molecule type" value="Genomic_DNA"/>
</dbReference>
<comment type="caution">
    <text evidence="1">The sequence shown here is derived from an EMBL/GenBank/DDBJ whole genome shotgun (WGS) entry which is preliminary data.</text>
</comment>
<dbReference type="RefSeq" id="WP_344586276.1">
    <property type="nucleotide sequence ID" value="NZ_BAAARW010000001.1"/>
</dbReference>
<evidence type="ECO:0000313" key="1">
    <source>
        <dbReference type="EMBL" id="GAA2398415.1"/>
    </source>
</evidence>
<gene>
    <name evidence="1" type="ORF">GCM10010191_01420</name>
</gene>
<name>A0ABN3I9P4_9ACTN</name>
<proteinExistence type="predicted"/>
<protein>
    <recommendedName>
        <fullName evidence="3">Tetratricopeptide repeat protein</fullName>
    </recommendedName>
</protein>
<evidence type="ECO:0000313" key="2">
    <source>
        <dbReference type="Proteomes" id="UP001501231"/>
    </source>
</evidence>
<evidence type="ECO:0008006" key="3">
    <source>
        <dbReference type="Google" id="ProtNLM"/>
    </source>
</evidence>
<sequence>MQAAQAHAALGETDQARRLLGTAAESAAERIEPPPPVYWYSEPFFQLNIGIVQNKIGDYRDAADLLGDAPSRMPADQRDAEWLKEYKGAYARPRERA</sequence>